<comment type="caution">
    <text evidence="3">The sequence shown here is derived from an EMBL/GenBank/DDBJ whole genome shotgun (WGS) entry which is preliminary data.</text>
</comment>
<evidence type="ECO:0000256" key="1">
    <source>
        <dbReference type="SAM" id="MobiDB-lite"/>
    </source>
</evidence>
<feature type="transmembrane region" description="Helical" evidence="2">
    <location>
        <begin position="43"/>
        <end position="61"/>
    </location>
</feature>
<keyword evidence="2" id="KW-1133">Transmembrane helix</keyword>
<dbReference type="EMBL" id="JAFEJA010000001">
    <property type="protein sequence ID" value="MBM9621440.1"/>
    <property type="molecule type" value="Genomic_DNA"/>
</dbReference>
<feature type="compositionally biased region" description="Low complexity" evidence="1">
    <location>
        <begin position="1"/>
        <end position="11"/>
    </location>
</feature>
<dbReference type="RefSeq" id="WP_205376779.1">
    <property type="nucleotide sequence ID" value="NZ_JAFEJA010000001.1"/>
</dbReference>
<sequence length="114" mass="11458">MSARQPAAAPVRPAPVTPARGPAPRTPAAGPRRAPGTPAAGSAVRWAAFVCLLVPVTLAAYGTSAGGAATAWLGLAAVTCACRLLLHQSRKREDTARAHPREGARRGAGGAPHV</sequence>
<keyword evidence="4" id="KW-1185">Reference proteome</keyword>
<evidence type="ECO:0000313" key="3">
    <source>
        <dbReference type="EMBL" id="MBM9621440.1"/>
    </source>
</evidence>
<feature type="compositionally biased region" description="Basic and acidic residues" evidence="1">
    <location>
        <begin position="91"/>
        <end position="105"/>
    </location>
</feature>
<gene>
    <name evidence="3" type="ORF">JE024_22400</name>
</gene>
<feature type="transmembrane region" description="Helical" evidence="2">
    <location>
        <begin position="67"/>
        <end position="86"/>
    </location>
</feature>
<keyword evidence="2" id="KW-0812">Transmembrane</keyword>
<keyword evidence="2" id="KW-0472">Membrane</keyword>
<proteinExistence type="predicted"/>
<evidence type="ECO:0000313" key="4">
    <source>
        <dbReference type="Proteomes" id="UP000664109"/>
    </source>
</evidence>
<feature type="compositionally biased region" description="Low complexity" evidence="1">
    <location>
        <begin position="17"/>
        <end position="39"/>
    </location>
</feature>
<evidence type="ECO:0000256" key="2">
    <source>
        <dbReference type="SAM" id="Phobius"/>
    </source>
</evidence>
<reference evidence="3 4" key="1">
    <citation type="journal article" date="2016" name="Arch. Microbiol.">
        <title>Streptomyces zhihengii sp. nov., isolated from rhizospheric soil of Psammosilene tunicoides.</title>
        <authorList>
            <person name="Huang M.J."/>
            <person name="Fei J.J."/>
            <person name="Salam N."/>
            <person name="Kim C.J."/>
            <person name="Hozzein W.N."/>
            <person name="Xiao M."/>
            <person name="Huang H.Q."/>
            <person name="Li W.J."/>
        </authorList>
    </citation>
    <scope>NUCLEOTIDE SEQUENCE [LARGE SCALE GENOMIC DNA]</scope>
    <source>
        <strain evidence="3 4">YIM T102</strain>
    </source>
</reference>
<name>A0ABS2UV67_9ACTN</name>
<feature type="region of interest" description="Disordered" evidence="1">
    <location>
        <begin position="89"/>
        <end position="114"/>
    </location>
</feature>
<feature type="region of interest" description="Disordered" evidence="1">
    <location>
        <begin position="1"/>
        <end position="39"/>
    </location>
</feature>
<dbReference type="Proteomes" id="UP000664109">
    <property type="component" value="Unassembled WGS sequence"/>
</dbReference>
<accession>A0ABS2UV67</accession>
<organism evidence="3 4">
    <name type="scientific">Streptomyces zhihengii</name>
    <dbReference type="NCBI Taxonomy" id="1818004"/>
    <lineage>
        <taxon>Bacteria</taxon>
        <taxon>Bacillati</taxon>
        <taxon>Actinomycetota</taxon>
        <taxon>Actinomycetes</taxon>
        <taxon>Kitasatosporales</taxon>
        <taxon>Streptomycetaceae</taxon>
        <taxon>Streptomyces</taxon>
    </lineage>
</organism>
<protein>
    <submittedName>
        <fullName evidence="3">Uncharacterized protein</fullName>
    </submittedName>
</protein>